<evidence type="ECO:0000313" key="2">
    <source>
        <dbReference type="EMBL" id="KAH3814212.1"/>
    </source>
</evidence>
<sequence>MTNRALLRELDVHGDKPCRQRTVSVTAVLPEHPQFYRTSYSLTVPTTPRYVAEILGTVCIGIHLYTAGYVIRHQYVILPGIVCLAFDNVLLPGIVCSAFDNVLLQGIVWSAFGNFCGLLLYLIQLGVCYFAELYFRGLLPARAIDSKTLVRVVTLTTTPPLHLPFDFIIC</sequence>
<feature type="transmembrane region" description="Helical" evidence="1">
    <location>
        <begin position="107"/>
        <end position="131"/>
    </location>
</feature>
<keyword evidence="3" id="KW-1185">Reference proteome</keyword>
<gene>
    <name evidence="2" type="ORF">DPMN_142706</name>
</gene>
<accession>A0A9D4GC86</accession>
<keyword evidence="1" id="KW-1133">Transmembrane helix</keyword>
<reference evidence="2" key="2">
    <citation type="submission" date="2020-11" db="EMBL/GenBank/DDBJ databases">
        <authorList>
            <person name="McCartney M.A."/>
            <person name="Auch B."/>
            <person name="Kono T."/>
            <person name="Mallez S."/>
            <person name="Becker A."/>
            <person name="Gohl D.M."/>
            <person name="Silverstein K.A.T."/>
            <person name="Koren S."/>
            <person name="Bechman K.B."/>
            <person name="Herman A."/>
            <person name="Abrahante J.E."/>
            <person name="Garbe J."/>
        </authorList>
    </citation>
    <scope>NUCLEOTIDE SEQUENCE</scope>
    <source>
        <strain evidence="2">Duluth1</strain>
        <tissue evidence="2">Whole animal</tissue>
    </source>
</reference>
<evidence type="ECO:0000313" key="3">
    <source>
        <dbReference type="Proteomes" id="UP000828390"/>
    </source>
</evidence>
<keyword evidence="1" id="KW-0472">Membrane</keyword>
<feature type="transmembrane region" description="Helical" evidence="1">
    <location>
        <begin position="75"/>
        <end position="95"/>
    </location>
</feature>
<dbReference type="AlphaFoldDB" id="A0A9D4GC86"/>
<feature type="non-terminal residue" evidence="2">
    <location>
        <position position="170"/>
    </location>
</feature>
<reference evidence="2" key="1">
    <citation type="journal article" date="2019" name="bioRxiv">
        <title>The Genome of the Zebra Mussel, Dreissena polymorpha: A Resource for Invasive Species Research.</title>
        <authorList>
            <person name="McCartney M.A."/>
            <person name="Auch B."/>
            <person name="Kono T."/>
            <person name="Mallez S."/>
            <person name="Zhang Y."/>
            <person name="Obille A."/>
            <person name="Becker A."/>
            <person name="Abrahante J.E."/>
            <person name="Garbe J."/>
            <person name="Badalamenti J.P."/>
            <person name="Herman A."/>
            <person name="Mangelson H."/>
            <person name="Liachko I."/>
            <person name="Sullivan S."/>
            <person name="Sone E.D."/>
            <person name="Koren S."/>
            <person name="Silverstein K.A.T."/>
            <person name="Beckman K.B."/>
            <person name="Gohl D.M."/>
        </authorList>
    </citation>
    <scope>NUCLEOTIDE SEQUENCE</scope>
    <source>
        <strain evidence="2">Duluth1</strain>
        <tissue evidence="2">Whole animal</tissue>
    </source>
</reference>
<evidence type="ECO:0000256" key="1">
    <source>
        <dbReference type="SAM" id="Phobius"/>
    </source>
</evidence>
<keyword evidence="1" id="KW-0812">Transmembrane</keyword>
<name>A0A9D4GC86_DREPO</name>
<comment type="caution">
    <text evidence="2">The sequence shown here is derived from an EMBL/GenBank/DDBJ whole genome shotgun (WGS) entry which is preliminary data.</text>
</comment>
<dbReference type="EMBL" id="JAIWYP010000006">
    <property type="protein sequence ID" value="KAH3814212.1"/>
    <property type="molecule type" value="Genomic_DNA"/>
</dbReference>
<organism evidence="2 3">
    <name type="scientific">Dreissena polymorpha</name>
    <name type="common">Zebra mussel</name>
    <name type="synonym">Mytilus polymorpha</name>
    <dbReference type="NCBI Taxonomy" id="45954"/>
    <lineage>
        <taxon>Eukaryota</taxon>
        <taxon>Metazoa</taxon>
        <taxon>Spiralia</taxon>
        <taxon>Lophotrochozoa</taxon>
        <taxon>Mollusca</taxon>
        <taxon>Bivalvia</taxon>
        <taxon>Autobranchia</taxon>
        <taxon>Heteroconchia</taxon>
        <taxon>Euheterodonta</taxon>
        <taxon>Imparidentia</taxon>
        <taxon>Neoheterodontei</taxon>
        <taxon>Myida</taxon>
        <taxon>Dreissenoidea</taxon>
        <taxon>Dreissenidae</taxon>
        <taxon>Dreissena</taxon>
    </lineage>
</organism>
<dbReference type="Proteomes" id="UP000828390">
    <property type="component" value="Unassembled WGS sequence"/>
</dbReference>
<protein>
    <submittedName>
        <fullName evidence="2">Uncharacterized protein</fullName>
    </submittedName>
</protein>
<proteinExistence type="predicted"/>
<feature type="transmembrane region" description="Helical" evidence="1">
    <location>
        <begin position="50"/>
        <end position="68"/>
    </location>
</feature>